<sequence length="63" mass="7419">MEAISSPDESLAMEEQDYVNLHHNDQIPIINQEININSHNNKRVKSNLHDETLISGWEQFNWM</sequence>
<dbReference type="EMBL" id="JAIVGD010000003">
    <property type="protein sequence ID" value="KAH0777042.1"/>
    <property type="molecule type" value="Genomic_DNA"/>
</dbReference>
<gene>
    <name evidence="1" type="ORF">KY290_008453</name>
</gene>
<evidence type="ECO:0000313" key="1">
    <source>
        <dbReference type="EMBL" id="KAH0777042.1"/>
    </source>
</evidence>
<reference evidence="1 2" key="1">
    <citation type="journal article" date="2021" name="bioRxiv">
        <title>Chromosome-scale and haplotype-resolved genome assembly of a tetraploid potato cultivar.</title>
        <authorList>
            <person name="Sun H."/>
            <person name="Jiao W.-B."/>
            <person name="Krause K."/>
            <person name="Campoy J.A."/>
            <person name="Goel M."/>
            <person name="Folz-Donahue K."/>
            <person name="Kukat C."/>
            <person name="Huettel B."/>
            <person name="Schneeberger K."/>
        </authorList>
    </citation>
    <scope>NUCLEOTIDE SEQUENCE [LARGE SCALE GENOMIC DNA]</scope>
    <source>
        <strain evidence="1">SolTubOtavaFocal</strain>
        <tissue evidence="1">Leaves</tissue>
    </source>
</reference>
<keyword evidence="2" id="KW-1185">Reference proteome</keyword>
<evidence type="ECO:0000313" key="2">
    <source>
        <dbReference type="Proteomes" id="UP000826656"/>
    </source>
</evidence>
<dbReference type="Proteomes" id="UP000826656">
    <property type="component" value="Unassembled WGS sequence"/>
</dbReference>
<protein>
    <submittedName>
        <fullName evidence="1">Uncharacterized protein</fullName>
    </submittedName>
</protein>
<accession>A0ABQ7W8J3</accession>
<proteinExistence type="predicted"/>
<organism evidence="1 2">
    <name type="scientific">Solanum tuberosum</name>
    <name type="common">Potato</name>
    <dbReference type="NCBI Taxonomy" id="4113"/>
    <lineage>
        <taxon>Eukaryota</taxon>
        <taxon>Viridiplantae</taxon>
        <taxon>Streptophyta</taxon>
        <taxon>Embryophyta</taxon>
        <taxon>Tracheophyta</taxon>
        <taxon>Spermatophyta</taxon>
        <taxon>Magnoliopsida</taxon>
        <taxon>eudicotyledons</taxon>
        <taxon>Gunneridae</taxon>
        <taxon>Pentapetalae</taxon>
        <taxon>asterids</taxon>
        <taxon>lamiids</taxon>
        <taxon>Solanales</taxon>
        <taxon>Solanaceae</taxon>
        <taxon>Solanoideae</taxon>
        <taxon>Solaneae</taxon>
        <taxon>Solanum</taxon>
    </lineage>
</organism>
<name>A0ABQ7W8J3_SOLTU</name>
<comment type="caution">
    <text evidence="1">The sequence shown here is derived from an EMBL/GenBank/DDBJ whole genome shotgun (WGS) entry which is preliminary data.</text>
</comment>